<feature type="binding site" evidence="6">
    <location>
        <position position="69"/>
    </location>
    <ligand>
        <name>S-adenosyl-L-methionine</name>
        <dbReference type="ChEBI" id="CHEBI:59789"/>
    </ligand>
</feature>
<dbReference type="EC" id="2.5.1.157" evidence="6"/>
<evidence type="ECO:0000256" key="4">
    <source>
        <dbReference type="ARBA" id="ARBA00022679"/>
    </source>
</evidence>
<dbReference type="InterPro" id="IPR007209">
    <property type="entry name" value="RNaseL-inhib-like_metal-bd_dom"/>
</dbReference>
<dbReference type="NCBIfam" id="NF002621">
    <property type="entry name" value="PRK02287.1"/>
    <property type="match status" value="1"/>
</dbReference>
<dbReference type="PANTHER" id="PTHR20426:SF0">
    <property type="entry name" value="18S RRNA AMINOCARBOXYPROPYLTRANSFERASE"/>
    <property type="match status" value="1"/>
</dbReference>
<feature type="binding site" evidence="6">
    <location>
        <position position="140"/>
    </location>
    <ligand>
        <name>S-adenosyl-L-methionine</name>
        <dbReference type="ChEBI" id="CHEBI:59789"/>
    </ligand>
</feature>
<sequence>MGRRKNDVKSKRRQEAESRWQREAEEDQPRKPDSSADEDSESEAIEGDVLKGFRIAMWDLNHCDPKRCTGRKMLRMGMLRRLKLGQRYPGVVLTPNATKALSPADHEIILTKGIAVVDCSWARLEDTPFSKMKGFCPRLLPHLMASNPTNYGKPSQLSCVEAIAAAFYITGHQPQAHYVLSKFKWGEQFITLNESLLELYSKCADSTEVVKAQSEYLTELENTEWAEERGLPPSYSDEEEEEEEEDKSEEEATAGPAKESGSVEESVLDRLRFVPIKKMDQRTCIKFCVKNEIKCADAFRMWLTEKKLPWTEATFIGGTKCSQKAEKM</sequence>
<keyword evidence="4 6" id="KW-0808">Transferase</keyword>
<evidence type="ECO:0000256" key="5">
    <source>
        <dbReference type="ARBA" id="ARBA00022691"/>
    </source>
</evidence>
<feature type="domain" description="16S/18S rRNA aminocarboxypropyltransferase Tsr3 C-terminal" evidence="8">
    <location>
        <begin position="91"/>
        <end position="217"/>
    </location>
</feature>
<name>A0ABY6LKT2_9ARAC</name>
<proteinExistence type="inferred from homology"/>
<dbReference type="InterPro" id="IPR022968">
    <property type="entry name" value="Tsr3-like"/>
</dbReference>
<keyword evidence="11" id="KW-1185">Reference proteome</keyword>
<dbReference type="HAMAP" id="MF_01116">
    <property type="entry name" value="TSR3"/>
    <property type="match status" value="1"/>
</dbReference>
<organism evidence="10 11">
    <name type="scientific">Cordylochernes scorpioides</name>
    <dbReference type="NCBI Taxonomy" id="51811"/>
    <lineage>
        <taxon>Eukaryota</taxon>
        <taxon>Metazoa</taxon>
        <taxon>Ecdysozoa</taxon>
        <taxon>Arthropoda</taxon>
        <taxon>Chelicerata</taxon>
        <taxon>Arachnida</taxon>
        <taxon>Pseudoscorpiones</taxon>
        <taxon>Cheliferoidea</taxon>
        <taxon>Chernetidae</taxon>
        <taxon>Cordylochernes</taxon>
    </lineage>
</organism>
<evidence type="ECO:0000256" key="7">
    <source>
        <dbReference type="SAM" id="MobiDB-lite"/>
    </source>
</evidence>
<keyword evidence="2 6" id="KW-0690">Ribosome biogenesis</keyword>
<evidence type="ECO:0000256" key="3">
    <source>
        <dbReference type="ARBA" id="ARBA00022552"/>
    </source>
</evidence>
<evidence type="ECO:0000256" key="2">
    <source>
        <dbReference type="ARBA" id="ARBA00022517"/>
    </source>
</evidence>
<protein>
    <recommendedName>
        <fullName evidence="6">18S rRNA aminocarboxypropyltransferase</fullName>
        <ecNumber evidence="6">2.5.1.157</ecNumber>
    </recommendedName>
</protein>
<dbReference type="Pfam" id="PF04068">
    <property type="entry name" value="Fer4_RLI"/>
    <property type="match status" value="1"/>
</dbReference>
<comment type="similarity">
    <text evidence="6">Belongs to the TDD superfamily. TSR3 family.</text>
</comment>
<feature type="compositionally biased region" description="Basic and acidic residues" evidence="7">
    <location>
        <begin position="1"/>
        <end position="34"/>
    </location>
</feature>
<feature type="compositionally biased region" description="Acidic residues" evidence="7">
    <location>
        <begin position="236"/>
        <end position="252"/>
    </location>
</feature>
<feature type="region of interest" description="Disordered" evidence="7">
    <location>
        <begin position="1"/>
        <end position="43"/>
    </location>
</feature>
<feature type="binding site" evidence="6">
    <location>
        <position position="117"/>
    </location>
    <ligand>
        <name>S-adenosyl-L-methionine</name>
        <dbReference type="ChEBI" id="CHEBI:59789"/>
    </ligand>
</feature>
<keyword evidence="5 6" id="KW-0949">S-adenosyl-L-methionine</keyword>
<accession>A0ABY6LKT2</accession>
<evidence type="ECO:0000313" key="11">
    <source>
        <dbReference type="Proteomes" id="UP001235939"/>
    </source>
</evidence>
<evidence type="ECO:0000259" key="8">
    <source>
        <dbReference type="Pfam" id="PF04034"/>
    </source>
</evidence>
<dbReference type="Pfam" id="PF04034">
    <property type="entry name" value="Ribo_biogen_C"/>
    <property type="match status" value="1"/>
</dbReference>
<evidence type="ECO:0000256" key="1">
    <source>
        <dbReference type="ARBA" id="ARBA00022490"/>
    </source>
</evidence>
<evidence type="ECO:0000259" key="9">
    <source>
        <dbReference type="Pfam" id="PF04068"/>
    </source>
</evidence>
<evidence type="ECO:0000313" key="10">
    <source>
        <dbReference type="EMBL" id="UYV81474.1"/>
    </source>
</evidence>
<keyword evidence="1" id="KW-0963">Cytoplasm</keyword>
<dbReference type="InterPro" id="IPR007177">
    <property type="entry name" value="Tsr3_C"/>
</dbReference>
<feature type="domain" description="RNase L inhibitor RLI-like possible metal-binding" evidence="9">
    <location>
        <begin position="54"/>
        <end position="87"/>
    </location>
</feature>
<dbReference type="EMBL" id="CP092882">
    <property type="protein sequence ID" value="UYV81474.1"/>
    <property type="molecule type" value="Genomic_DNA"/>
</dbReference>
<feature type="region of interest" description="Disordered" evidence="7">
    <location>
        <begin position="222"/>
        <end position="263"/>
    </location>
</feature>
<dbReference type="PANTHER" id="PTHR20426">
    <property type="entry name" value="RIBOSOME BIOGENESIS PROTEIN TSR3 HOMOLOG"/>
    <property type="match status" value="1"/>
</dbReference>
<reference evidence="10 11" key="1">
    <citation type="submission" date="2022-01" db="EMBL/GenBank/DDBJ databases">
        <title>A chromosomal length assembly of Cordylochernes scorpioides.</title>
        <authorList>
            <person name="Zeh D."/>
            <person name="Zeh J."/>
        </authorList>
    </citation>
    <scope>NUCLEOTIDE SEQUENCE [LARGE SCALE GENOMIC DNA]</scope>
    <source>
        <strain evidence="10">IN4F17</strain>
        <tissue evidence="10">Whole Body</tissue>
    </source>
</reference>
<keyword evidence="3 6" id="KW-0698">rRNA processing</keyword>
<comment type="caution">
    <text evidence="6">Lacks conserved residue(s) required for the propagation of feature annotation.</text>
</comment>
<gene>
    <name evidence="10" type="ORF">LAZ67_20001306</name>
</gene>
<dbReference type="Proteomes" id="UP001235939">
    <property type="component" value="Chromosome 20"/>
</dbReference>
<comment type="function">
    <text evidence="6">Aminocarboxypropyltransferase that catalyzes the aminocarboxypropyl transfer on pseudouridine in 18S rRNA. It constitutes the last step in biosynthesis of the hypermodified N1-methyl-N3-(3-amino-3-carboxypropyl) pseudouridine (m1acp3-Psi).</text>
</comment>
<evidence type="ECO:0000256" key="6">
    <source>
        <dbReference type="HAMAP-Rule" id="MF_03146"/>
    </source>
</evidence>
<comment type="catalytic activity">
    <reaction evidence="6">
        <text>an N(1)-methylpseudouridine in rRNA + S-adenosyl-L-methionine = N(1)-methyl-N(3)-[(3S)-3-amino-3-carboxypropyl]pseudouridine in rRNA + S-methyl-5'-thioadenosine + H(+)</text>
        <dbReference type="Rhea" id="RHEA:63296"/>
        <dbReference type="Rhea" id="RHEA-COMP:11634"/>
        <dbReference type="Rhea" id="RHEA-COMP:16310"/>
        <dbReference type="ChEBI" id="CHEBI:15378"/>
        <dbReference type="ChEBI" id="CHEBI:17509"/>
        <dbReference type="ChEBI" id="CHEBI:59789"/>
        <dbReference type="ChEBI" id="CHEBI:74890"/>
        <dbReference type="ChEBI" id="CHEBI:146234"/>
        <dbReference type="EC" id="2.5.1.157"/>
    </reaction>
</comment>